<name>A0AAW0LJZ0_QUESU</name>
<keyword evidence="10" id="KW-1185">Reference proteome</keyword>
<dbReference type="Gene3D" id="1.25.10.10">
    <property type="entry name" value="Leucine-rich Repeat Variant"/>
    <property type="match status" value="2"/>
</dbReference>
<dbReference type="InterPro" id="IPR058584">
    <property type="entry name" value="IMB1_TNPO1-like_TPR"/>
</dbReference>
<proteinExistence type="predicted"/>
<dbReference type="GO" id="GO:0005737">
    <property type="term" value="C:cytoplasm"/>
    <property type="evidence" value="ECO:0007669"/>
    <property type="project" value="UniProtKB-SubCell"/>
</dbReference>
<dbReference type="InterPro" id="IPR057672">
    <property type="entry name" value="TPR_IPO4/5"/>
</dbReference>
<keyword evidence="6" id="KW-0653">Protein transport</keyword>
<dbReference type="EMBL" id="PKMF04000081">
    <property type="protein sequence ID" value="KAK7851945.1"/>
    <property type="molecule type" value="Genomic_DNA"/>
</dbReference>
<feature type="domain" description="Importin N-terminal" evidence="8">
    <location>
        <begin position="23"/>
        <end position="103"/>
    </location>
</feature>
<dbReference type="Pfam" id="PF25780">
    <property type="entry name" value="TPR_IPO5"/>
    <property type="match status" value="1"/>
</dbReference>
<reference evidence="9 10" key="1">
    <citation type="journal article" date="2018" name="Sci. Data">
        <title>The draft genome sequence of cork oak.</title>
        <authorList>
            <person name="Ramos A.M."/>
            <person name="Usie A."/>
            <person name="Barbosa P."/>
            <person name="Barros P.M."/>
            <person name="Capote T."/>
            <person name="Chaves I."/>
            <person name="Simoes F."/>
            <person name="Abreu I."/>
            <person name="Carrasquinho I."/>
            <person name="Faro C."/>
            <person name="Guimaraes J.B."/>
            <person name="Mendonca D."/>
            <person name="Nobrega F."/>
            <person name="Rodrigues L."/>
            <person name="Saibo N.J.M."/>
            <person name="Varela M.C."/>
            <person name="Egas C."/>
            <person name="Matos J."/>
            <person name="Miguel C.M."/>
            <person name="Oliveira M.M."/>
            <person name="Ricardo C.P."/>
            <person name="Goncalves S."/>
        </authorList>
    </citation>
    <scope>NUCLEOTIDE SEQUENCE [LARGE SCALE GENOMIC DNA]</scope>
    <source>
        <strain evidence="10">cv. HL8</strain>
    </source>
</reference>
<comment type="caution">
    <text evidence="9">The sequence shown here is derived from an EMBL/GenBank/DDBJ whole genome shotgun (WGS) entry which is preliminary data.</text>
</comment>
<organism evidence="9 10">
    <name type="scientific">Quercus suber</name>
    <name type="common">Cork oak</name>
    <dbReference type="NCBI Taxonomy" id="58331"/>
    <lineage>
        <taxon>Eukaryota</taxon>
        <taxon>Viridiplantae</taxon>
        <taxon>Streptophyta</taxon>
        <taxon>Embryophyta</taxon>
        <taxon>Tracheophyta</taxon>
        <taxon>Spermatophyta</taxon>
        <taxon>Magnoliopsida</taxon>
        <taxon>eudicotyledons</taxon>
        <taxon>Gunneridae</taxon>
        <taxon>Pentapetalae</taxon>
        <taxon>rosids</taxon>
        <taxon>fabids</taxon>
        <taxon>Fagales</taxon>
        <taxon>Fagaceae</taxon>
        <taxon>Quercus</taxon>
    </lineage>
</organism>
<gene>
    <name evidence="9" type="primary">KPNB1_1</name>
    <name evidence="9" type="ORF">CFP56_040590</name>
</gene>
<dbReference type="PROSITE" id="PS50166">
    <property type="entry name" value="IMPORTIN_B_NT"/>
    <property type="match status" value="1"/>
</dbReference>
<keyword evidence="7" id="KW-0539">Nucleus</keyword>
<dbReference type="InterPro" id="IPR016024">
    <property type="entry name" value="ARM-type_fold"/>
</dbReference>
<sequence length="780" mass="87009">MALEITQFLLSAQSPDANVRTEAEANLTRFQEQNLPSFLLSLSVELANDEKPIESRRLAGIVLKNSLDAKDAVRKEHLVQKWMEIDISIKSQIKDLLLRTLGSAATEARHTSAQVIAKIASIEIPKKLWPELIASLLTNMTHQDRPASLKQATLETLGYVCEEISHEDLVQDEVNSVLTAVVQGMNLAEHSPEVRLAATKALYNALDFAQTNFENDMERNYIMKMALSSLVPMLLETLLKQEEDQDQDDSIWNLSMAGGTCLGLVARTVGDAIVPLVMPFIEANISKPDWHCREAATYAFGSILEGPTIDKLTPLVHAGLDFMLKAMKDENNHVRDTTAWTLGRIFELLHCPASGFSVISSENIRQVLSVLMESINDTPNVAEKVCGAIYYLAQGYEDAVPSSSLLTPFLTEIITYLIRTADRTDGGDSKLRSSAYETLNEVIRCSNVAETSRIIEHLLPVIMNKLEQTLQLQIVSTDDREKQGDLQASLCGVLQVIIQKLSSTDETKSIILQEADKIMTLFLRVFACRSSTVHEEAMLAIGALAYACGPNFENYMREFYPYLEMGLQNFEEYQVCSITVGVVGDICRALDDKVLQFCDGIMKHLLNDLGSNELHRSVKPPIFSCFGDIALAIGEHFERYVSYAVTAMQQASQICAQIDLNDEEFMEYGNQLRRSIFEAYSGILQGFKNSKPEVMLPYAAHLLQFIELVFLDRQRDESVTKAAVAVMGDLADALGPNTKLLFRDRAFYIEFLGECLQSDDEQLKETATWTQGMIGRVMVS</sequence>
<keyword evidence="4" id="KW-0963">Cytoplasm</keyword>
<accession>A0AAW0LJZ0</accession>
<dbReference type="InterPro" id="IPR040122">
    <property type="entry name" value="Importin_beta"/>
</dbReference>
<evidence type="ECO:0000256" key="5">
    <source>
        <dbReference type="ARBA" id="ARBA00022737"/>
    </source>
</evidence>
<dbReference type="GO" id="GO:0031267">
    <property type="term" value="F:small GTPase binding"/>
    <property type="evidence" value="ECO:0007669"/>
    <property type="project" value="InterPro"/>
</dbReference>
<dbReference type="Pfam" id="PF13513">
    <property type="entry name" value="HEAT_EZ"/>
    <property type="match status" value="1"/>
</dbReference>
<dbReference type="Pfam" id="PF03810">
    <property type="entry name" value="IBN_N"/>
    <property type="match status" value="1"/>
</dbReference>
<protein>
    <submittedName>
        <fullName evidence="9">Importin subunit beta-1</fullName>
    </submittedName>
</protein>
<keyword evidence="5" id="KW-0677">Repeat</keyword>
<evidence type="ECO:0000259" key="8">
    <source>
        <dbReference type="PROSITE" id="PS50166"/>
    </source>
</evidence>
<dbReference type="InterPro" id="IPR011989">
    <property type="entry name" value="ARM-like"/>
</dbReference>
<dbReference type="AlphaFoldDB" id="A0AAW0LJZ0"/>
<evidence type="ECO:0000256" key="2">
    <source>
        <dbReference type="ARBA" id="ARBA00004496"/>
    </source>
</evidence>
<dbReference type="SUPFAM" id="SSF48371">
    <property type="entry name" value="ARM repeat"/>
    <property type="match status" value="1"/>
</dbReference>
<evidence type="ECO:0000256" key="6">
    <source>
        <dbReference type="ARBA" id="ARBA00022927"/>
    </source>
</evidence>
<dbReference type="Proteomes" id="UP000237347">
    <property type="component" value="Unassembled WGS sequence"/>
</dbReference>
<evidence type="ECO:0000313" key="10">
    <source>
        <dbReference type="Proteomes" id="UP000237347"/>
    </source>
</evidence>
<dbReference type="InterPro" id="IPR001494">
    <property type="entry name" value="Importin-beta_N"/>
</dbReference>
<evidence type="ECO:0000256" key="3">
    <source>
        <dbReference type="ARBA" id="ARBA00022448"/>
    </source>
</evidence>
<evidence type="ECO:0000256" key="7">
    <source>
        <dbReference type="ARBA" id="ARBA00023242"/>
    </source>
</evidence>
<dbReference type="Pfam" id="PF25574">
    <property type="entry name" value="TPR_IMB1"/>
    <property type="match status" value="1"/>
</dbReference>
<dbReference type="PANTHER" id="PTHR10527">
    <property type="entry name" value="IMPORTIN BETA"/>
    <property type="match status" value="1"/>
</dbReference>
<evidence type="ECO:0000256" key="1">
    <source>
        <dbReference type="ARBA" id="ARBA00004123"/>
    </source>
</evidence>
<evidence type="ECO:0000256" key="4">
    <source>
        <dbReference type="ARBA" id="ARBA00022490"/>
    </source>
</evidence>
<evidence type="ECO:0000313" key="9">
    <source>
        <dbReference type="EMBL" id="KAK7851945.1"/>
    </source>
</evidence>
<dbReference type="GO" id="GO:0006606">
    <property type="term" value="P:protein import into nucleus"/>
    <property type="evidence" value="ECO:0007669"/>
    <property type="project" value="InterPro"/>
</dbReference>
<dbReference type="SMART" id="SM00913">
    <property type="entry name" value="IBN_N"/>
    <property type="match status" value="1"/>
</dbReference>
<keyword evidence="3" id="KW-0813">Transport</keyword>
<comment type="subcellular location">
    <subcellularLocation>
        <location evidence="2">Cytoplasm</location>
    </subcellularLocation>
    <subcellularLocation>
        <location evidence="1">Nucleus</location>
    </subcellularLocation>
</comment>